<sequence length="50" mass="5539">MTVHRQKTLPEDAAARKAAVRRSNWRLGLILCAVAAVFFASAIIQQLHAH</sequence>
<dbReference type="RefSeq" id="WP_217478417.1">
    <property type="nucleotide sequence ID" value="NZ_CADIKM010000010.1"/>
</dbReference>
<organism evidence="2 3">
    <name type="scientific">Pararobbsia alpina</name>
    <dbReference type="NCBI Taxonomy" id="621374"/>
    <lineage>
        <taxon>Bacteria</taxon>
        <taxon>Pseudomonadati</taxon>
        <taxon>Pseudomonadota</taxon>
        <taxon>Betaproteobacteria</taxon>
        <taxon>Burkholderiales</taxon>
        <taxon>Burkholderiaceae</taxon>
        <taxon>Pararobbsia</taxon>
    </lineage>
</organism>
<feature type="transmembrane region" description="Helical" evidence="1">
    <location>
        <begin position="25"/>
        <end position="44"/>
    </location>
</feature>
<keyword evidence="1" id="KW-0812">Transmembrane</keyword>
<dbReference type="AlphaFoldDB" id="A0A6S7B5P0"/>
<name>A0A6S7B5P0_9BURK</name>
<evidence type="ECO:0000256" key="1">
    <source>
        <dbReference type="SAM" id="Phobius"/>
    </source>
</evidence>
<dbReference type="NCBIfam" id="NF038351">
    <property type="entry name" value="cyt_ox_assem_30"/>
    <property type="match status" value="1"/>
</dbReference>
<accession>A0A6S7B5P0</accession>
<dbReference type="EMBL" id="CADIKM010000010">
    <property type="protein sequence ID" value="CAB3788593.1"/>
    <property type="molecule type" value="Genomic_DNA"/>
</dbReference>
<evidence type="ECO:0000313" key="3">
    <source>
        <dbReference type="Proteomes" id="UP000494115"/>
    </source>
</evidence>
<dbReference type="InterPro" id="IPR047811">
    <property type="entry name" value="CytC_ox_assmbl_put"/>
</dbReference>
<keyword evidence="1" id="KW-0472">Membrane</keyword>
<gene>
    <name evidence="2" type="ORF">LMG28138_02640</name>
</gene>
<reference evidence="2 3" key="1">
    <citation type="submission" date="2020-04" db="EMBL/GenBank/DDBJ databases">
        <authorList>
            <person name="De Canck E."/>
        </authorList>
    </citation>
    <scope>NUCLEOTIDE SEQUENCE [LARGE SCALE GENOMIC DNA]</scope>
    <source>
        <strain evidence="2 3">LMG 28138</strain>
    </source>
</reference>
<protein>
    <submittedName>
        <fullName evidence="2">Uncharacterized protein</fullName>
    </submittedName>
</protein>
<dbReference type="Proteomes" id="UP000494115">
    <property type="component" value="Unassembled WGS sequence"/>
</dbReference>
<proteinExistence type="predicted"/>
<keyword evidence="3" id="KW-1185">Reference proteome</keyword>
<keyword evidence="1" id="KW-1133">Transmembrane helix</keyword>
<evidence type="ECO:0000313" key="2">
    <source>
        <dbReference type="EMBL" id="CAB3788593.1"/>
    </source>
</evidence>